<feature type="region of interest" description="Disordered" evidence="1">
    <location>
        <begin position="118"/>
        <end position="142"/>
    </location>
</feature>
<keyword evidence="4" id="KW-1185">Reference proteome</keyword>
<organism evidence="3 4">
    <name type="scientific">Labedella populi</name>
    <dbReference type="NCBI Taxonomy" id="2498850"/>
    <lineage>
        <taxon>Bacteria</taxon>
        <taxon>Bacillati</taxon>
        <taxon>Actinomycetota</taxon>
        <taxon>Actinomycetes</taxon>
        <taxon>Micrococcales</taxon>
        <taxon>Microbacteriaceae</taxon>
        <taxon>Labedella</taxon>
    </lineage>
</organism>
<protein>
    <submittedName>
        <fullName evidence="3">Potassium transporter Trk</fullName>
    </submittedName>
</protein>
<comment type="caution">
    <text evidence="3">The sequence shown here is derived from an EMBL/GenBank/DDBJ whole genome shotgun (WGS) entry which is preliminary data.</text>
</comment>
<evidence type="ECO:0000313" key="3">
    <source>
        <dbReference type="EMBL" id="RWZ68381.1"/>
    </source>
</evidence>
<keyword evidence="2" id="KW-0812">Transmembrane</keyword>
<feature type="transmembrane region" description="Helical" evidence="2">
    <location>
        <begin position="71"/>
        <end position="95"/>
    </location>
</feature>
<keyword evidence="2" id="KW-0472">Membrane</keyword>
<dbReference type="RefSeq" id="WP_128497650.1">
    <property type="nucleotide sequence ID" value="NZ_RZNC01000001.1"/>
</dbReference>
<evidence type="ECO:0000256" key="2">
    <source>
        <dbReference type="SAM" id="Phobius"/>
    </source>
</evidence>
<dbReference type="AlphaFoldDB" id="A0A3S4ECT4"/>
<gene>
    <name evidence="3" type="ORF">ELQ92_03950</name>
</gene>
<evidence type="ECO:0000313" key="4">
    <source>
        <dbReference type="Proteomes" id="UP000288603"/>
    </source>
</evidence>
<feature type="transmembrane region" description="Helical" evidence="2">
    <location>
        <begin position="29"/>
        <end position="51"/>
    </location>
</feature>
<proteinExistence type="predicted"/>
<evidence type="ECO:0000256" key="1">
    <source>
        <dbReference type="SAM" id="MobiDB-lite"/>
    </source>
</evidence>
<dbReference type="EMBL" id="RZNC01000001">
    <property type="protein sequence ID" value="RWZ68381.1"/>
    <property type="molecule type" value="Genomic_DNA"/>
</dbReference>
<dbReference type="OrthoDB" id="5122205at2"/>
<sequence length="142" mass="14853">MSLEQPSPVDPHDAEPTRERVIVRRAPKVWGFLALGTLLGVAAALILTFAFRPADGGPTVTEDGTAFGLTQVFGFLLVCLVPIGAGVGALAAIVLDRILARKAVEVDVDRIDVAADPGFSGGADATDDMPSDATPNEDFPRR</sequence>
<reference evidence="3 4" key="1">
    <citation type="submission" date="2018-12" db="EMBL/GenBank/DDBJ databases">
        <authorList>
            <person name="Li F."/>
        </authorList>
    </citation>
    <scope>NUCLEOTIDE SEQUENCE [LARGE SCALE GENOMIC DNA]</scope>
    <source>
        <strain evidence="3 4">8H24J-4-2</strain>
    </source>
</reference>
<accession>A0A3S4ECT4</accession>
<keyword evidence="2" id="KW-1133">Transmembrane helix</keyword>
<name>A0A3S4ECT4_9MICO</name>
<dbReference type="Proteomes" id="UP000288603">
    <property type="component" value="Unassembled WGS sequence"/>
</dbReference>